<dbReference type="InterPro" id="IPR009060">
    <property type="entry name" value="UBA-like_sf"/>
</dbReference>
<evidence type="ECO:0000313" key="5">
    <source>
        <dbReference type="Proteomes" id="UP001642484"/>
    </source>
</evidence>
<gene>
    <name evidence="4" type="ORF">CCMP2556_LOCUS29096</name>
</gene>
<dbReference type="InterPro" id="IPR006994">
    <property type="entry name" value="TCF25/Rqc1"/>
</dbReference>
<reference evidence="4 5" key="1">
    <citation type="submission" date="2024-02" db="EMBL/GenBank/DDBJ databases">
        <authorList>
            <person name="Chen Y."/>
            <person name="Shah S."/>
            <person name="Dougan E. K."/>
            <person name="Thang M."/>
            <person name="Chan C."/>
        </authorList>
    </citation>
    <scope>NUCLEOTIDE SEQUENCE [LARGE SCALE GENOMIC DNA]</scope>
</reference>
<dbReference type="Pfam" id="PF00627">
    <property type="entry name" value="UBA"/>
    <property type="match status" value="1"/>
</dbReference>
<feature type="compositionally biased region" description="Basic residues" evidence="2">
    <location>
        <begin position="72"/>
        <end position="84"/>
    </location>
</feature>
<accession>A0ABP0N626</accession>
<dbReference type="SUPFAM" id="SSF46934">
    <property type="entry name" value="UBA-like"/>
    <property type="match status" value="1"/>
</dbReference>
<dbReference type="PANTHER" id="PTHR22684">
    <property type="entry name" value="NULP1-RELATED"/>
    <property type="match status" value="1"/>
</dbReference>
<evidence type="ECO:0000259" key="3">
    <source>
        <dbReference type="PROSITE" id="PS50030"/>
    </source>
</evidence>
<feature type="region of interest" description="Disordered" evidence="2">
    <location>
        <begin position="1"/>
        <end position="30"/>
    </location>
</feature>
<evidence type="ECO:0000313" key="4">
    <source>
        <dbReference type="EMBL" id="CAK9059046.1"/>
    </source>
</evidence>
<dbReference type="PROSITE" id="PS50030">
    <property type="entry name" value="UBA"/>
    <property type="match status" value="1"/>
</dbReference>
<dbReference type="InterPro" id="IPR015940">
    <property type="entry name" value="UBA"/>
</dbReference>
<dbReference type="Gene3D" id="1.10.8.10">
    <property type="entry name" value="DNA helicase RuvA subunit, C-terminal domain"/>
    <property type="match status" value="1"/>
</dbReference>
<proteinExistence type="predicted"/>
<comment type="caution">
    <text evidence="4">The sequence shown here is derived from an EMBL/GenBank/DDBJ whole genome shotgun (WGS) entry which is preliminary data.</text>
</comment>
<sequence length="703" mass="78234">MSTKQSGKLQALEQTDDNEASSEEPKESTKACGFAALIGSDTDENCDDAGGYACDNSAVKPEPAQAVEVSSKQRKAKKKKKKKRNSENKQSDTDEGEESVLEAALAQAAQCRSANSTHLAEEGSSCVLALAKPFFNADRERRRLFKVKTTLLSPGTKEPRKGIKLRGINEGRFLHYRRLFLVEPTPDDGWPRPDGCAKMVPDESQCFRIETTPEHSKVLLEFAACSMLHDPQMIHNFLMEYPFCVEGLLVYSEIARQSGEHQQAFQILRRAVYATECGFDGAFSPFQETQVPMLRGEACCSISWPRVRVQLAEDPSWPGWSWFTTLWGYMLALASQGLPRTAFEVCKLILAMTLPNDPTHSLVHLDYFALRAEEYDVLLEISEKLNPPCPLPNNTIVRLDFCLPNFAYSAALAHYLRRSIKDEDEAAALSTISVQDLTTPPQKMLLQPTEDGPSPPHLALMRAMLLFPRTLRSILETLGISLNASASGSPCKLSWSELLDRSPLKGETHILHQQHFLAHALVSDAFVQRCATFFRSEKMLRWLHACTGRLVQMCESSLFEQELMAVRRSWSEAPLAIASAMANDYKDFSAAEVGAERKAPRVLEEAINSLMGSGPVVVQEPEDEEAQLQRALRASQAAEDAQERRRLIEEQDEEFRQSLATDAAKHRIDDALAQLEAMGFDKAAAEEALHETGDLEAAIELLA</sequence>
<evidence type="ECO:0000256" key="1">
    <source>
        <dbReference type="SAM" id="Coils"/>
    </source>
</evidence>
<feature type="coiled-coil region" evidence="1">
    <location>
        <begin position="631"/>
        <end position="658"/>
    </location>
</feature>
<feature type="region of interest" description="Disordered" evidence="2">
    <location>
        <begin position="49"/>
        <end position="99"/>
    </location>
</feature>
<organism evidence="4 5">
    <name type="scientific">Durusdinium trenchii</name>
    <dbReference type="NCBI Taxonomy" id="1381693"/>
    <lineage>
        <taxon>Eukaryota</taxon>
        <taxon>Sar</taxon>
        <taxon>Alveolata</taxon>
        <taxon>Dinophyceae</taxon>
        <taxon>Suessiales</taxon>
        <taxon>Symbiodiniaceae</taxon>
        <taxon>Durusdinium</taxon>
    </lineage>
</organism>
<dbReference type="EMBL" id="CAXAMN010021385">
    <property type="protein sequence ID" value="CAK9059046.1"/>
    <property type="molecule type" value="Genomic_DNA"/>
</dbReference>
<evidence type="ECO:0000256" key="2">
    <source>
        <dbReference type="SAM" id="MobiDB-lite"/>
    </source>
</evidence>
<name>A0ABP0N626_9DINO</name>
<feature type="domain" description="UBA" evidence="3">
    <location>
        <begin position="650"/>
        <end position="703"/>
    </location>
</feature>
<protein>
    <recommendedName>
        <fullName evidence="3">UBA domain-containing protein</fullName>
    </recommendedName>
</protein>
<dbReference type="Pfam" id="PF04910">
    <property type="entry name" value="Tcf25"/>
    <property type="match status" value="2"/>
</dbReference>
<dbReference type="PANTHER" id="PTHR22684:SF0">
    <property type="entry name" value="RIBOSOME QUALITY CONTROL COMPLEX SUBUNIT TCF25"/>
    <property type="match status" value="1"/>
</dbReference>
<keyword evidence="5" id="KW-1185">Reference proteome</keyword>
<dbReference type="Proteomes" id="UP001642484">
    <property type="component" value="Unassembled WGS sequence"/>
</dbReference>
<keyword evidence="1" id="KW-0175">Coiled coil</keyword>